<evidence type="ECO:0000313" key="5">
    <source>
        <dbReference type="Proteomes" id="UP000002357"/>
    </source>
</evidence>
<dbReference type="InterPro" id="IPR011256">
    <property type="entry name" value="Reg_factor_effector_dom_sf"/>
</dbReference>
<dbReference type="InterPro" id="IPR009061">
    <property type="entry name" value="DNA-bd_dom_put_sf"/>
</dbReference>
<dbReference type="PROSITE" id="PS00552">
    <property type="entry name" value="HTH_MERR_1"/>
    <property type="match status" value="1"/>
</dbReference>
<reference evidence="4 5" key="1">
    <citation type="journal article" date="2010" name="Genome Biol. Evol.">
        <title>The sequence of a 1.8-mb bacterial linear plasmid reveals a rich evolutionary reservoir of secondary metabolic pathways.</title>
        <authorList>
            <person name="Medema M.H."/>
            <person name="Trefzer A."/>
            <person name="Kovalchuk A."/>
            <person name="van den Berg M."/>
            <person name="Mueller U."/>
            <person name="Heijne W."/>
            <person name="Wu L."/>
            <person name="Alam M.T."/>
            <person name="Ronning C.M."/>
            <person name="Nierman W.C."/>
            <person name="Bovenberg R.A.L."/>
            <person name="Breitling R."/>
            <person name="Takano E."/>
        </authorList>
    </citation>
    <scope>NUCLEOTIDE SEQUENCE [LARGE SCALE GENOMIC DNA]</scope>
    <source>
        <strain evidence="5">ATCC 27064 / DSM 738 / JCM 4710 / NBRC 13307 / NCIMB 12785 / NRRL 3585 / VKM Ac-602</strain>
    </source>
</reference>
<feature type="region of interest" description="Disordered" evidence="2">
    <location>
        <begin position="217"/>
        <end position="237"/>
    </location>
</feature>
<dbReference type="InterPro" id="IPR010499">
    <property type="entry name" value="AraC_E-bd"/>
</dbReference>
<evidence type="ECO:0000256" key="1">
    <source>
        <dbReference type="ARBA" id="ARBA00023125"/>
    </source>
</evidence>
<organism evidence="4 5">
    <name type="scientific">Streptomyces clavuligerus</name>
    <dbReference type="NCBI Taxonomy" id="1901"/>
    <lineage>
        <taxon>Bacteria</taxon>
        <taxon>Bacillati</taxon>
        <taxon>Actinomycetota</taxon>
        <taxon>Actinomycetes</taxon>
        <taxon>Kitasatosporales</taxon>
        <taxon>Streptomycetaceae</taxon>
        <taxon>Streptomyces</taxon>
    </lineage>
</organism>
<gene>
    <name evidence="4" type="ORF">SCLAV_1794</name>
</gene>
<dbReference type="PROSITE" id="PS50937">
    <property type="entry name" value="HTH_MERR_2"/>
    <property type="match status" value="1"/>
</dbReference>
<feature type="domain" description="HTH merR-type" evidence="3">
    <location>
        <begin position="20"/>
        <end position="90"/>
    </location>
</feature>
<evidence type="ECO:0000259" key="3">
    <source>
        <dbReference type="PROSITE" id="PS50937"/>
    </source>
</evidence>
<accession>E2Q3P8</accession>
<evidence type="ECO:0000313" key="4">
    <source>
        <dbReference type="EMBL" id="EFG06868.1"/>
    </source>
</evidence>
<dbReference type="PANTHER" id="PTHR30204:SF97">
    <property type="entry name" value="MERR FAMILY REGULATORY PROTEIN"/>
    <property type="match status" value="1"/>
</dbReference>
<dbReference type="CDD" id="cd01107">
    <property type="entry name" value="HTH_BmrR"/>
    <property type="match status" value="1"/>
</dbReference>
<dbReference type="eggNOG" id="COG0789">
    <property type="taxonomic scope" value="Bacteria"/>
</dbReference>
<dbReference type="InterPro" id="IPR047057">
    <property type="entry name" value="MerR_fam"/>
</dbReference>
<dbReference type="SMART" id="SM00422">
    <property type="entry name" value="HTH_MERR"/>
    <property type="match status" value="1"/>
</dbReference>
<dbReference type="Gene3D" id="1.10.1660.10">
    <property type="match status" value="1"/>
</dbReference>
<dbReference type="GO" id="GO:0003677">
    <property type="term" value="F:DNA binding"/>
    <property type="evidence" value="ECO:0007669"/>
    <property type="project" value="UniProtKB-KW"/>
</dbReference>
<dbReference type="PANTHER" id="PTHR30204">
    <property type="entry name" value="REDOX-CYCLING DRUG-SENSING TRANSCRIPTIONAL ACTIVATOR SOXR"/>
    <property type="match status" value="1"/>
</dbReference>
<dbReference type="AlphaFoldDB" id="E2Q3P8"/>
<dbReference type="InterPro" id="IPR000551">
    <property type="entry name" value="MerR-type_HTH_dom"/>
</dbReference>
<dbReference type="GO" id="GO:0003700">
    <property type="term" value="F:DNA-binding transcription factor activity"/>
    <property type="evidence" value="ECO:0007669"/>
    <property type="project" value="InterPro"/>
</dbReference>
<dbReference type="STRING" id="1901.BB341_19325"/>
<dbReference type="Gene3D" id="3.20.80.10">
    <property type="entry name" value="Regulatory factor, effector binding domain"/>
    <property type="match status" value="1"/>
</dbReference>
<sequence length="301" mass="32802">MTLSLGQPPECAAEEDTVEQLTIGAFARRARLSPKALRLYDRLGLLTPRRVDEATGYRWYDPDQVDRARLVVLLRRLDMPLARIAEVVELPGPEAADAVAAHWSAAEERFAAQRAVAGLLQDRLSGRSQDMYEVTLTETAGHTVLTERRRVLAGELPRWIPRSCERLHALAESCGGAAGPPFVVYHGEVSEESDSPAEVCLPVAADVPSARAAVHRATAAPAEPDAGAMSARPEPPRRLAAARVTKSLMVYPRMLPVYDAVAQWALDQGLERVGPGREIYFADWAPAAPEDEVCAIAFPVR</sequence>
<dbReference type="EMBL" id="CM000913">
    <property type="protein sequence ID" value="EFG06868.1"/>
    <property type="molecule type" value="Genomic_DNA"/>
</dbReference>
<name>E2Q3P8_STRCL</name>
<dbReference type="Proteomes" id="UP000002357">
    <property type="component" value="Chromosome"/>
</dbReference>
<dbReference type="SUPFAM" id="SSF46955">
    <property type="entry name" value="Putative DNA-binding domain"/>
    <property type="match status" value="1"/>
</dbReference>
<keyword evidence="5" id="KW-1185">Reference proteome</keyword>
<dbReference type="SMART" id="SM00871">
    <property type="entry name" value="AraC_E_bind"/>
    <property type="match status" value="1"/>
</dbReference>
<keyword evidence="1" id="KW-0238">DNA-binding</keyword>
<evidence type="ECO:0000256" key="2">
    <source>
        <dbReference type="SAM" id="MobiDB-lite"/>
    </source>
</evidence>
<dbReference type="Pfam" id="PF13411">
    <property type="entry name" value="MerR_1"/>
    <property type="match status" value="1"/>
</dbReference>
<proteinExistence type="predicted"/>
<dbReference type="SUPFAM" id="SSF55136">
    <property type="entry name" value="Probable bacterial effector-binding domain"/>
    <property type="match status" value="1"/>
</dbReference>
<protein>
    <submittedName>
        <fullName evidence="4">MerR family transcriptional regulator</fullName>
    </submittedName>
</protein>